<keyword evidence="3" id="KW-1185">Reference proteome</keyword>
<gene>
    <name evidence="2" type="ORF">KABACHOK_02100</name>
</gene>
<reference evidence="2" key="1">
    <citation type="submission" date="2022-05" db="EMBL/GenBank/DDBJ databases">
        <authorList>
            <person name="Friedrich I."/>
            <person name="Poehlein A."/>
            <person name="Schneider D."/>
            <person name="Hertel R."/>
            <person name="Daniel R."/>
        </authorList>
    </citation>
    <scope>NUCLEOTIDE SEQUENCE</scope>
</reference>
<feature type="region of interest" description="Disordered" evidence="1">
    <location>
        <begin position="48"/>
        <end position="75"/>
    </location>
</feature>
<name>A0A9E7MQU8_9CAUD</name>
<evidence type="ECO:0000256" key="1">
    <source>
        <dbReference type="SAM" id="MobiDB-lite"/>
    </source>
</evidence>
<accession>A0A9E7MQU8</accession>
<protein>
    <submittedName>
        <fullName evidence="2">Uncharacterized protein</fullName>
    </submittedName>
</protein>
<proteinExistence type="predicted"/>
<dbReference type="Proteomes" id="UP001056685">
    <property type="component" value="Segment"/>
</dbReference>
<organism evidence="2 3">
    <name type="scientific">Brevundimonas phage vB_BpoS-Kabachok</name>
    <dbReference type="NCBI Taxonomy" id="2948600"/>
    <lineage>
        <taxon>Viruses</taxon>
        <taxon>Duplodnaviria</taxon>
        <taxon>Heunggongvirae</taxon>
        <taxon>Uroviricota</taxon>
        <taxon>Caudoviricetes</taxon>
        <taxon>Jeanschmidtviridae</taxon>
        <taxon>Marchewkavirus</taxon>
        <taxon>Marchewkavirus kabachok</taxon>
    </lineage>
</organism>
<evidence type="ECO:0000313" key="2">
    <source>
        <dbReference type="EMBL" id="USN14046.1"/>
    </source>
</evidence>
<sequence length="75" mass="8369">MPANDYQHTAIQSIKNRASGSGWVLTNLGHNMDGDNAVVEIETINRTTGKHRTQRFSVDPKGNSTSTYDYEKDLD</sequence>
<dbReference type="EMBL" id="ON529852">
    <property type="protein sequence ID" value="USN14046.1"/>
    <property type="molecule type" value="Genomic_DNA"/>
</dbReference>
<evidence type="ECO:0000313" key="3">
    <source>
        <dbReference type="Proteomes" id="UP001056685"/>
    </source>
</evidence>